<organism evidence="2">
    <name type="scientific">Streptomyces iranensis</name>
    <dbReference type="NCBI Taxonomy" id="576784"/>
    <lineage>
        <taxon>Bacteria</taxon>
        <taxon>Bacillati</taxon>
        <taxon>Actinomycetota</taxon>
        <taxon>Actinomycetes</taxon>
        <taxon>Kitasatosporales</taxon>
        <taxon>Streptomycetaceae</taxon>
        <taxon>Streptomyces</taxon>
        <taxon>Streptomyces violaceusniger group</taxon>
    </lineage>
</organism>
<feature type="region of interest" description="Disordered" evidence="1">
    <location>
        <begin position="1"/>
        <end position="36"/>
    </location>
</feature>
<dbReference type="Proteomes" id="UP000756710">
    <property type="component" value="Unassembled WGS sequence"/>
</dbReference>
<evidence type="ECO:0000256" key="1">
    <source>
        <dbReference type="SAM" id="MobiDB-lite"/>
    </source>
</evidence>
<evidence type="ECO:0000313" key="4">
    <source>
        <dbReference type="Proteomes" id="UP000756710"/>
    </source>
</evidence>
<dbReference type="PATRIC" id="fig|576784.4.peg.6832"/>
<sequence length="116" mass="11849">MIGGGAAAAPVGAQEDQAVAGGGGVHPHPARRRLGPRGIKPLAAQHRLAFQPTDLVAGYRGRGLVGVQHLLSAQAEAAQVGLAAATGVRPHEHHLIGDTPLKTVPFAPWLTSWIAA</sequence>
<dbReference type="EMBL" id="JAGGLR010000017">
    <property type="protein sequence ID" value="MBP2064941.1"/>
    <property type="molecule type" value="Genomic_DNA"/>
</dbReference>
<accession>A0A061A3Y8</accession>
<keyword evidence="4" id="KW-1185">Reference proteome</keyword>
<reference evidence="3 4" key="2">
    <citation type="submission" date="2021-03" db="EMBL/GenBank/DDBJ databases">
        <title>Genomic Encyclopedia of Type Strains, Phase IV (KMG-IV): sequencing the most valuable type-strain genomes for metagenomic binning, comparative biology and taxonomic classification.</title>
        <authorList>
            <person name="Goeker M."/>
        </authorList>
    </citation>
    <scope>NUCLEOTIDE SEQUENCE [LARGE SCALE GENOMIC DNA]</scope>
    <source>
        <strain evidence="3 4">DSM 41954</strain>
    </source>
</reference>
<protein>
    <submittedName>
        <fullName evidence="2">Uncharacterized protein</fullName>
    </submittedName>
</protein>
<evidence type="ECO:0000313" key="3">
    <source>
        <dbReference type="EMBL" id="MBP2064941.1"/>
    </source>
</evidence>
<reference evidence="2" key="1">
    <citation type="submission" date="2014-05" db="EMBL/GenBank/DDBJ databases">
        <authorList>
            <person name="Horn Fabian"/>
        </authorList>
    </citation>
    <scope>NUCLEOTIDE SEQUENCE</scope>
</reference>
<evidence type="ECO:0000313" key="2">
    <source>
        <dbReference type="EMBL" id="CDR10114.1"/>
    </source>
</evidence>
<dbReference type="GeneID" id="32467295"/>
<dbReference type="EMBL" id="LK022848">
    <property type="protein sequence ID" value="CDR10114.1"/>
    <property type="molecule type" value="Genomic_DNA"/>
</dbReference>
<name>A0A061A3Y8_9ACTN</name>
<dbReference type="HOGENOM" id="CLU_2095507_0_0_11"/>
<dbReference type="AlphaFoldDB" id="A0A061A3Y8"/>
<gene>
    <name evidence="3" type="ORF">J2Z30_005967</name>
    <name evidence="2" type="ORF">SIRAN6695</name>
</gene>
<dbReference type="RefSeq" id="WP_044575828.1">
    <property type="nucleotide sequence ID" value="NZ_BAABDR010000007.1"/>
</dbReference>
<proteinExistence type="predicted"/>